<evidence type="ECO:0000256" key="7">
    <source>
        <dbReference type="ARBA" id="ARBA00022801"/>
    </source>
</evidence>
<dbReference type="PANTHER" id="PTHR45792">
    <property type="entry name" value="DIACYLGLYCEROL LIPASE HOMOLOG-RELATED"/>
    <property type="match status" value="1"/>
</dbReference>
<feature type="compositionally biased region" description="Basic and acidic residues" evidence="15">
    <location>
        <begin position="807"/>
        <end position="826"/>
    </location>
</feature>
<evidence type="ECO:0000256" key="6">
    <source>
        <dbReference type="ARBA" id="ARBA00022723"/>
    </source>
</evidence>
<dbReference type="GO" id="GO:0098921">
    <property type="term" value="P:retrograde trans-synaptic signaling by endocannabinoid"/>
    <property type="evidence" value="ECO:0007669"/>
    <property type="project" value="TreeGrafter"/>
</dbReference>
<dbReference type="Proteomes" id="UP000319801">
    <property type="component" value="Unassembled WGS sequence"/>
</dbReference>
<dbReference type="SUPFAM" id="SSF53474">
    <property type="entry name" value="alpha/beta-Hydrolases"/>
    <property type="match status" value="1"/>
</dbReference>
<feature type="compositionally biased region" description="Low complexity" evidence="15">
    <location>
        <begin position="920"/>
        <end position="930"/>
    </location>
</feature>
<dbReference type="GO" id="GO:0019369">
    <property type="term" value="P:arachidonate metabolic process"/>
    <property type="evidence" value="ECO:0007669"/>
    <property type="project" value="TreeGrafter"/>
</dbReference>
<feature type="region of interest" description="Disordered" evidence="15">
    <location>
        <begin position="853"/>
        <end position="962"/>
    </location>
</feature>
<evidence type="ECO:0000256" key="14">
    <source>
        <dbReference type="ARBA" id="ARBA00026104"/>
    </source>
</evidence>
<evidence type="ECO:0000256" key="9">
    <source>
        <dbReference type="ARBA" id="ARBA00022963"/>
    </source>
</evidence>
<dbReference type="Pfam" id="PF01764">
    <property type="entry name" value="Lipase_3"/>
    <property type="match status" value="1"/>
</dbReference>
<evidence type="ECO:0000256" key="8">
    <source>
        <dbReference type="ARBA" id="ARBA00022837"/>
    </source>
</evidence>
<keyword evidence="11" id="KW-0443">Lipid metabolism</keyword>
<evidence type="ECO:0000256" key="1">
    <source>
        <dbReference type="ARBA" id="ARBA00001913"/>
    </source>
</evidence>
<keyword evidence="9" id="KW-0442">Lipid degradation</keyword>
<keyword evidence="6" id="KW-0479">Metal-binding</keyword>
<dbReference type="Gene3D" id="3.40.50.1820">
    <property type="entry name" value="alpha/beta hydrolase"/>
    <property type="match status" value="1"/>
</dbReference>
<evidence type="ECO:0000256" key="3">
    <source>
        <dbReference type="ARBA" id="ARBA00022475"/>
    </source>
</evidence>
<feature type="transmembrane region" description="Helical" evidence="16">
    <location>
        <begin position="227"/>
        <end position="249"/>
    </location>
</feature>
<comment type="caution">
    <text evidence="18">The sequence shown here is derived from an EMBL/GenBank/DDBJ whole genome shotgun (WGS) entry which is preliminary data.</text>
</comment>
<evidence type="ECO:0000256" key="16">
    <source>
        <dbReference type="SAM" id="Phobius"/>
    </source>
</evidence>
<comment type="subcellular location">
    <subcellularLocation>
        <location evidence="2">Cell membrane</location>
        <topology evidence="2">Multi-pass membrane protein</topology>
    </subcellularLocation>
</comment>
<dbReference type="InterPro" id="IPR029058">
    <property type="entry name" value="AB_hydrolase_fold"/>
</dbReference>
<keyword evidence="10 16" id="KW-1133">Transmembrane helix</keyword>
<dbReference type="GO" id="GO:0046340">
    <property type="term" value="P:diacylglycerol catabolic process"/>
    <property type="evidence" value="ECO:0007669"/>
    <property type="project" value="TreeGrafter"/>
</dbReference>
<dbReference type="InterPro" id="IPR002921">
    <property type="entry name" value="Fungal_lipase-type"/>
</dbReference>
<evidence type="ECO:0000313" key="18">
    <source>
        <dbReference type="EMBL" id="TSM20294.1"/>
    </source>
</evidence>
<dbReference type="EC" id="3.1.1.116" evidence="14"/>
<keyword evidence="3" id="KW-1003">Cell membrane</keyword>
<comment type="catalytic activity">
    <reaction evidence="13">
        <text>a 1,2-diacyl-sn-glycerol + H2O = a 2-acylglycerol + a fatty acid + H(+)</text>
        <dbReference type="Rhea" id="RHEA:33275"/>
        <dbReference type="ChEBI" id="CHEBI:15377"/>
        <dbReference type="ChEBI" id="CHEBI:15378"/>
        <dbReference type="ChEBI" id="CHEBI:17389"/>
        <dbReference type="ChEBI" id="CHEBI:17815"/>
        <dbReference type="ChEBI" id="CHEBI:28868"/>
        <dbReference type="EC" id="3.1.1.116"/>
    </reaction>
    <physiologicalReaction direction="left-to-right" evidence="13">
        <dbReference type="Rhea" id="RHEA:33276"/>
    </physiologicalReaction>
</comment>
<evidence type="ECO:0000256" key="10">
    <source>
        <dbReference type="ARBA" id="ARBA00022989"/>
    </source>
</evidence>
<dbReference type="GO" id="GO:0005737">
    <property type="term" value="C:cytoplasm"/>
    <property type="evidence" value="ECO:0007669"/>
    <property type="project" value="TreeGrafter"/>
</dbReference>
<proteinExistence type="predicted"/>
<protein>
    <recommendedName>
        <fullName evidence="14">sn-1-specific diacylglycerol lipase</fullName>
        <ecNumber evidence="14">3.1.1.116</ecNumber>
    </recommendedName>
</protein>
<keyword evidence="5 16" id="KW-0812">Transmembrane</keyword>
<evidence type="ECO:0000256" key="4">
    <source>
        <dbReference type="ARBA" id="ARBA00022553"/>
    </source>
</evidence>
<dbReference type="GO" id="GO:0032590">
    <property type="term" value="C:dendrite membrane"/>
    <property type="evidence" value="ECO:0007669"/>
    <property type="project" value="TreeGrafter"/>
</dbReference>
<dbReference type="GO" id="GO:0004465">
    <property type="term" value="F:lipoprotein lipase activity"/>
    <property type="evidence" value="ECO:0007669"/>
    <property type="project" value="TreeGrafter"/>
</dbReference>
<accession>A0A556U343</accession>
<dbReference type="PANTHER" id="PTHR45792:SF8">
    <property type="entry name" value="DIACYLGLYCEROL LIPASE-ALPHA"/>
    <property type="match status" value="1"/>
</dbReference>
<dbReference type="AlphaFoldDB" id="A0A556U343"/>
<dbReference type="GO" id="GO:0046872">
    <property type="term" value="F:metal ion binding"/>
    <property type="evidence" value="ECO:0007669"/>
    <property type="project" value="UniProtKB-KW"/>
</dbReference>
<sequence>MVVSTEESLKRLLVSMPQCKISGEKVECRHVSQRTLAEFEAQARKRIPQRLTPKGDSERAEAWSSSTSCPLHLQALPPPPTPPLMFPPAKPPPLIPFYNTPPPPLPIPPFFNTPPPPLFHAPPPHTLIPNTHSLHINPAFLPPIPVTHKNNTSNNNRGMGLVVLSVVLFGLPYGSDQSCSVTLVDHGRGYMGILISCLICESAIMWLSMRGSILYTQPRDAVQYVLYIRLAILLVELVYAVVGIAWLVQYYQPCSDDAYSEVASLFAEFFRDLDIVPSDIIAGLVLLRQRQRAKRSAILDQPNNDILAFLSGMPVTRKEDNCCGCNVLAIRRQFLDRDMKQVQIVYTSCHDAGMVYSAEYIKKKLEQEMILSQAFGRDLSKGTMHYGLVIVGHSLGAGTAAILSFLLRPQYPTLRCYAYSPPGGLLSEDAMEYSKEFVTSVVLGKDLWRIIIGGTKCIPKTELPLEDDPPSQGVTPSASRLCLHPSDLSIALSASTPLYLPGRIIHVVHNHPPETCCGQEEPTYSAIWGDNKAFDEVIISPAMLNEHMPHVVLENYNKGKTALLSAAKIMVSPTEVDLNAETYFHGVSVSHEPTPQTQHRRNSSVRSCARSEISLDGFSECPPPAVPVVLMGARERLALELREKKAPLAVMESLSDVDSVYSMDSRRSSAAFRGSPCLGTLPFPLDAPIPEENPSLSSRTELIQASPERELMGQTGPCCPTPPELASPPKESNSLSSEIVVPSNHGRSLHQINRGGHFSRFSPRPMGEGQPGQQKALTRAKSETFEVFQRSTNKDLSPLAPWTGIIEKECKENPKTEEEKNRKEVRVSPLSNGNTSQAVLEFAQYLDSLFKLDGSDSLPPDNSDAESESGRGSSVQTEEQRIEDVDSDRQLLARATLEPNLVPKPPRTFAGSAEPSTCVSLSPSFPLSSSGEMNDLSPVNHTTLRTSSASPYTEENTLASIV</sequence>
<evidence type="ECO:0000256" key="15">
    <source>
        <dbReference type="SAM" id="MobiDB-lite"/>
    </source>
</evidence>
<keyword evidence="7" id="KW-0378">Hydrolase</keyword>
<evidence type="ECO:0000259" key="17">
    <source>
        <dbReference type="Pfam" id="PF01764"/>
    </source>
</evidence>
<name>A0A556U343_BAGYA</name>
<organism evidence="18 19">
    <name type="scientific">Bagarius yarrelli</name>
    <name type="common">Goonch</name>
    <name type="synonym">Bagrus yarrelli</name>
    <dbReference type="NCBI Taxonomy" id="175774"/>
    <lineage>
        <taxon>Eukaryota</taxon>
        <taxon>Metazoa</taxon>
        <taxon>Chordata</taxon>
        <taxon>Craniata</taxon>
        <taxon>Vertebrata</taxon>
        <taxon>Euteleostomi</taxon>
        <taxon>Actinopterygii</taxon>
        <taxon>Neopterygii</taxon>
        <taxon>Teleostei</taxon>
        <taxon>Ostariophysi</taxon>
        <taxon>Siluriformes</taxon>
        <taxon>Sisoridae</taxon>
        <taxon>Sisorinae</taxon>
        <taxon>Bagarius</taxon>
    </lineage>
</organism>
<evidence type="ECO:0000256" key="2">
    <source>
        <dbReference type="ARBA" id="ARBA00004651"/>
    </source>
</evidence>
<feature type="region of interest" description="Disordered" evidence="15">
    <location>
        <begin position="807"/>
        <end position="830"/>
    </location>
</feature>
<reference evidence="18 19" key="1">
    <citation type="journal article" date="2019" name="Genome Biol. Evol.">
        <title>Whole-Genome Sequencing of the Giant Devil Catfish, Bagarius yarrelli.</title>
        <authorList>
            <person name="Jiang W."/>
            <person name="Lv Y."/>
            <person name="Cheng L."/>
            <person name="Yang K."/>
            <person name="Chao B."/>
            <person name="Wang X."/>
            <person name="Li Y."/>
            <person name="Pan X."/>
            <person name="You X."/>
            <person name="Zhang Y."/>
            <person name="Yang J."/>
            <person name="Li J."/>
            <person name="Zhang X."/>
            <person name="Liu S."/>
            <person name="Sun C."/>
            <person name="Yang J."/>
            <person name="Shi Q."/>
        </authorList>
    </citation>
    <scope>NUCLEOTIDE SEQUENCE [LARGE SCALE GENOMIC DNA]</scope>
    <source>
        <strain evidence="18">JWS20170419001</strain>
        <tissue evidence="18">Muscle</tissue>
    </source>
</reference>
<evidence type="ECO:0000256" key="12">
    <source>
        <dbReference type="ARBA" id="ARBA00023136"/>
    </source>
</evidence>
<keyword evidence="8" id="KW-0106">Calcium</keyword>
<keyword evidence="19" id="KW-1185">Reference proteome</keyword>
<comment type="cofactor">
    <cofactor evidence="1">
        <name>Ca(2+)</name>
        <dbReference type="ChEBI" id="CHEBI:29108"/>
    </cofactor>
</comment>
<feature type="region of interest" description="Disordered" evidence="15">
    <location>
        <begin position="710"/>
        <end position="772"/>
    </location>
</feature>
<dbReference type="InterPro" id="IPR052214">
    <property type="entry name" value="DAG_Lipase-Related"/>
</dbReference>
<keyword evidence="4" id="KW-0597">Phosphoprotein</keyword>
<feature type="transmembrane region" description="Helical" evidence="16">
    <location>
        <begin position="158"/>
        <end position="175"/>
    </location>
</feature>
<dbReference type="EMBL" id="VCAZ01000042">
    <property type="protein sequence ID" value="TSM20294.1"/>
    <property type="molecule type" value="Genomic_DNA"/>
</dbReference>
<evidence type="ECO:0000256" key="13">
    <source>
        <dbReference type="ARBA" id="ARBA00024531"/>
    </source>
</evidence>
<dbReference type="GO" id="GO:0045211">
    <property type="term" value="C:postsynaptic membrane"/>
    <property type="evidence" value="ECO:0007669"/>
    <property type="project" value="TreeGrafter"/>
</dbReference>
<evidence type="ECO:0000256" key="11">
    <source>
        <dbReference type="ARBA" id="ARBA00023098"/>
    </source>
</evidence>
<feature type="transmembrane region" description="Helical" evidence="16">
    <location>
        <begin position="187"/>
        <end position="207"/>
    </location>
</feature>
<feature type="compositionally biased region" description="Basic and acidic residues" evidence="15">
    <location>
        <begin position="878"/>
        <end position="891"/>
    </location>
</feature>
<dbReference type="OrthoDB" id="438440at2759"/>
<gene>
    <name evidence="18" type="ORF">Baya_7881</name>
</gene>
<evidence type="ECO:0000256" key="5">
    <source>
        <dbReference type="ARBA" id="ARBA00022692"/>
    </source>
</evidence>
<feature type="compositionally biased region" description="Polar residues" evidence="15">
    <location>
        <begin position="937"/>
        <end position="962"/>
    </location>
</feature>
<evidence type="ECO:0000313" key="19">
    <source>
        <dbReference type="Proteomes" id="UP000319801"/>
    </source>
</evidence>
<keyword evidence="12 16" id="KW-0472">Membrane</keyword>
<feature type="domain" description="Fungal lipase-type" evidence="17">
    <location>
        <begin position="379"/>
        <end position="446"/>
    </location>
</feature>